<feature type="compositionally biased region" description="Pro residues" evidence="1">
    <location>
        <begin position="82"/>
        <end position="115"/>
    </location>
</feature>
<sequence length="135" mass="14694">MFNWKLLGILVLCLFAGGILGSGDHPSAPSTEASEEEGSPPLPQGPPIPGDPWPGVPPFFEDPPPPVPSRPWRDLPDSGVWPPEPPRTDPPQPPRPDDPWPAGPQPPENPWPPAPEVDHGSQEEPDLDPPREEYR</sequence>
<feature type="region of interest" description="Disordered" evidence="1">
    <location>
        <begin position="21"/>
        <end position="135"/>
    </location>
</feature>
<organism evidence="3 4">
    <name type="scientific">Vicugna pacos</name>
    <name type="common">Alpaca</name>
    <name type="synonym">Lama pacos</name>
    <dbReference type="NCBI Taxonomy" id="30538"/>
    <lineage>
        <taxon>Eukaryota</taxon>
        <taxon>Metazoa</taxon>
        <taxon>Chordata</taxon>
        <taxon>Craniata</taxon>
        <taxon>Vertebrata</taxon>
        <taxon>Euteleostomi</taxon>
        <taxon>Mammalia</taxon>
        <taxon>Eutheria</taxon>
        <taxon>Laurasiatheria</taxon>
        <taxon>Artiodactyla</taxon>
        <taxon>Tylopoda</taxon>
        <taxon>Camelidae</taxon>
        <taxon>Vicugna</taxon>
    </lineage>
</organism>
<feature type="signal peptide" evidence="2">
    <location>
        <begin position="1"/>
        <end position="21"/>
    </location>
</feature>
<dbReference type="FunCoup" id="A0A6I9IPE0">
    <property type="interactions" value="3"/>
</dbReference>
<evidence type="ECO:0000313" key="3">
    <source>
        <dbReference type="Proteomes" id="UP001652581"/>
    </source>
</evidence>
<evidence type="ECO:0000256" key="1">
    <source>
        <dbReference type="SAM" id="MobiDB-lite"/>
    </source>
</evidence>
<dbReference type="PANTHER" id="PTHR31853:SF1">
    <property type="entry name" value="PSORIASIS SUSCEPTIBILITY 1 CANDIDATE GENE 2 PROTEIN"/>
    <property type="match status" value="1"/>
</dbReference>
<dbReference type="PANTHER" id="PTHR31853">
    <property type="entry name" value="PSORIASIS SUSCEPTIBILITY 1 CANDIDATE GENE 2 PROTEIN"/>
    <property type="match status" value="1"/>
</dbReference>
<dbReference type="GeneID" id="102539385"/>
<protein>
    <submittedName>
        <fullName evidence="4">Psoriasis susceptibility 1 candidate gene 2 protein</fullName>
    </submittedName>
</protein>
<feature type="compositionally biased region" description="Basic and acidic residues" evidence="1">
    <location>
        <begin position="116"/>
        <end position="135"/>
    </location>
</feature>
<keyword evidence="3" id="KW-1185">Reference proteome</keyword>
<dbReference type="RefSeq" id="XP_006215368.1">
    <property type="nucleotide sequence ID" value="XM_006215306.4"/>
</dbReference>
<feature type="compositionally biased region" description="Pro residues" evidence="1">
    <location>
        <begin position="40"/>
        <end position="69"/>
    </location>
</feature>
<dbReference type="KEGG" id="vpc:102539385"/>
<dbReference type="Pfam" id="PF15356">
    <property type="entry name" value="SPR1"/>
    <property type="match status" value="1"/>
</dbReference>
<reference evidence="4" key="1">
    <citation type="submission" date="2025-08" db="UniProtKB">
        <authorList>
            <consortium name="RefSeq"/>
        </authorList>
    </citation>
    <scope>IDENTIFICATION</scope>
</reference>
<dbReference type="InterPro" id="IPR029271">
    <property type="entry name" value="SPR1"/>
</dbReference>
<name>A0A6I9IPE0_VICPA</name>
<accession>A0A6I9IPE0</accession>
<dbReference type="AlphaFoldDB" id="A0A6I9IPE0"/>
<keyword evidence="2" id="KW-0732">Signal</keyword>
<dbReference type="Proteomes" id="UP001652581">
    <property type="component" value="Chromosome 20"/>
</dbReference>
<dbReference type="CTD" id="170680"/>
<dbReference type="InParanoid" id="A0A6I9IPE0"/>
<gene>
    <name evidence="4" type="primary">PSORS1C2</name>
</gene>
<proteinExistence type="predicted"/>
<feature type="chain" id="PRO_5026662202" evidence="2">
    <location>
        <begin position="22"/>
        <end position="135"/>
    </location>
</feature>
<evidence type="ECO:0000313" key="4">
    <source>
        <dbReference type="RefSeq" id="XP_006215368.1"/>
    </source>
</evidence>
<evidence type="ECO:0000256" key="2">
    <source>
        <dbReference type="SAM" id="SignalP"/>
    </source>
</evidence>